<dbReference type="EMBL" id="FORM01000007">
    <property type="protein sequence ID" value="SFJ43762.1"/>
    <property type="molecule type" value="Genomic_DNA"/>
</dbReference>
<keyword evidence="3" id="KW-1185">Reference proteome</keyword>
<feature type="region of interest" description="Disordered" evidence="1">
    <location>
        <begin position="89"/>
        <end position="108"/>
    </location>
</feature>
<evidence type="ECO:0000313" key="2">
    <source>
        <dbReference type="EMBL" id="SFJ43762.1"/>
    </source>
</evidence>
<reference evidence="3" key="1">
    <citation type="submission" date="2016-10" db="EMBL/GenBank/DDBJ databases">
        <authorList>
            <person name="Varghese N."/>
            <person name="Submissions S."/>
        </authorList>
    </citation>
    <scope>NUCLEOTIDE SEQUENCE [LARGE SCALE GENOMIC DNA]</scope>
    <source>
        <strain evidence="3">DSM 28881</strain>
    </source>
</reference>
<dbReference type="Proteomes" id="UP000199559">
    <property type="component" value="Unassembled WGS sequence"/>
</dbReference>
<dbReference type="RefSeq" id="WP_090841095.1">
    <property type="nucleotide sequence ID" value="NZ_FORM01000007.1"/>
</dbReference>
<feature type="compositionally biased region" description="Basic and acidic residues" evidence="1">
    <location>
        <begin position="89"/>
        <end position="98"/>
    </location>
</feature>
<dbReference type="AlphaFoldDB" id="A0A1I3RD55"/>
<name>A0A1I3RD55_9FLAO</name>
<evidence type="ECO:0000256" key="1">
    <source>
        <dbReference type="SAM" id="MobiDB-lite"/>
    </source>
</evidence>
<dbReference type="STRING" id="1144750.SAMN05443431_107226"/>
<organism evidence="2 3">
    <name type="scientific">Olleya namhaensis</name>
    <dbReference type="NCBI Taxonomy" id="1144750"/>
    <lineage>
        <taxon>Bacteria</taxon>
        <taxon>Pseudomonadati</taxon>
        <taxon>Bacteroidota</taxon>
        <taxon>Flavobacteriia</taxon>
        <taxon>Flavobacteriales</taxon>
        <taxon>Flavobacteriaceae</taxon>
    </lineage>
</organism>
<proteinExistence type="predicted"/>
<protein>
    <submittedName>
        <fullName evidence="2">Uncharacterized protein</fullName>
    </submittedName>
</protein>
<sequence length="108" mass="12391">MRKVIVDYKKLTPEVLTLLTQKFPDGYGDKDIITFDNHHNQTIEAIEVTSQDTIFLVKVSSKLHYTMTNVDTIDDATVNSDGHIVIDFKDNTENRPEDSNYIISNEEE</sequence>
<gene>
    <name evidence="2" type="ORF">SAMN05443431_107226</name>
</gene>
<evidence type="ECO:0000313" key="3">
    <source>
        <dbReference type="Proteomes" id="UP000199559"/>
    </source>
</evidence>
<accession>A0A1I3RD55</accession>